<feature type="region of interest" description="Disordered" evidence="1">
    <location>
        <begin position="1"/>
        <end position="52"/>
    </location>
</feature>
<dbReference type="VEuPathDB" id="FungiDB:MGG_16623"/>
<organism evidence="2 3">
    <name type="scientific">Pyricularia oryzae (strain 70-15 / ATCC MYA-4617 / FGSC 8958)</name>
    <name type="common">Rice blast fungus</name>
    <name type="synonym">Magnaporthe oryzae</name>
    <dbReference type="NCBI Taxonomy" id="242507"/>
    <lineage>
        <taxon>Eukaryota</taxon>
        <taxon>Fungi</taxon>
        <taxon>Dikarya</taxon>
        <taxon>Ascomycota</taxon>
        <taxon>Pezizomycotina</taxon>
        <taxon>Sordariomycetes</taxon>
        <taxon>Sordariomycetidae</taxon>
        <taxon>Magnaporthales</taxon>
        <taxon>Pyriculariaceae</taxon>
        <taxon>Pyricularia</taxon>
    </lineage>
</organism>
<reference evidence="2 3" key="1">
    <citation type="journal article" date="2005" name="Nature">
        <title>The genome sequence of the rice blast fungus Magnaporthe grisea.</title>
        <authorList>
            <person name="Dean R.A."/>
            <person name="Talbot N.J."/>
            <person name="Ebbole D.J."/>
            <person name="Farman M.L."/>
            <person name="Mitchell T.K."/>
            <person name="Orbach M.J."/>
            <person name="Thon M."/>
            <person name="Kulkarni R."/>
            <person name="Xu J.R."/>
            <person name="Pan H."/>
            <person name="Read N.D."/>
            <person name="Lee Y.H."/>
            <person name="Carbone I."/>
            <person name="Brown D."/>
            <person name="Oh Y.Y."/>
            <person name="Donofrio N."/>
            <person name="Jeong J.S."/>
            <person name="Soanes D.M."/>
            <person name="Djonovic S."/>
            <person name="Kolomiets E."/>
            <person name="Rehmeyer C."/>
            <person name="Li W."/>
            <person name="Harding M."/>
            <person name="Kim S."/>
            <person name="Lebrun M.H."/>
            <person name="Bohnert H."/>
            <person name="Coughlan S."/>
            <person name="Butler J."/>
            <person name="Calvo S."/>
            <person name="Ma L.J."/>
            <person name="Nicol R."/>
            <person name="Purcell S."/>
            <person name="Nusbaum C."/>
            <person name="Galagan J.E."/>
            <person name="Birren B.W."/>
        </authorList>
    </citation>
    <scope>NUCLEOTIDE SEQUENCE [LARGE SCALE GENOMIC DNA]</scope>
    <source>
        <strain evidence="3">70-15 / ATCC MYA-4617 / FGSC 8958</strain>
    </source>
</reference>
<name>G4N0R0_PYRO7</name>
<dbReference type="InParanoid" id="G4N0R0"/>
<evidence type="ECO:0000313" key="3">
    <source>
        <dbReference type="Proteomes" id="UP000009058"/>
    </source>
</evidence>
<accession>G4N0R0</accession>
<dbReference type="GeneID" id="12987014"/>
<dbReference type="OMA" id="RISCCTA"/>
<reference key="2">
    <citation type="submission" date="2011-05" db="EMBL/GenBank/DDBJ databases">
        <title>The Genome Sequence of Magnaporthe oryzae 70-15.</title>
        <authorList>
            <consortium name="The Broad Institute Genome Sequencing Platform"/>
            <person name="Ma L.-J."/>
            <person name="Dead R."/>
            <person name="Young S.K."/>
            <person name="Zeng Q."/>
            <person name="Gargeya S."/>
            <person name="Fitzgerald M."/>
            <person name="Haas B."/>
            <person name="Abouelleil A."/>
            <person name="Alvarado L."/>
            <person name="Arachchi H.M."/>
            <person name="Berlin A."/>
            <person name="Brown A."/>
            <person name="Chapman S.B."/>
            <person name="Chen Z."/>
            <person name="Dunbar C."/>
            <person name="Freedman E."/>
            <person name="Gearin G."/>
            <person name="Gellesch M."/>
            <person name="Goldberg J."/>
            <person name="Griggs A."/>
            <person name="Gujja S."/>
            <person name="Heiman D."/>
            <person name="Howarth C."/>
            <person name="Larson L."/>
            <person name="Lui A."/>
            <person name="MacDonald P.J.P."/>
            <person name="Mehta T."/>
            <person name="Montmayeur A."/>
            <person name="Murphy C."/>
            <person name="Neiman D."/>
            <person name="Pearson M."/>
            <person name="Priest M."/>
            <person name="Roberts A."/>
            <person name="Saif S."/>
            <person name="Shea T."/>
            <person name="Shenoy N."/>
            <person name="Sisk P."/>
            <person name="Stolte C."/>
            <person name="Sykes S."/>
            <person name="Yandava C."/>
            <person name="Wortman J."/>
            <person name="Nusbaum C."/>
            <person name="Birren B."/>
        </authorList>
    </citation>
    <scope>NUCLEOTIDE SEQUENCE</scope>
    <source>
        <strain>70-15</strain>
    </source>
</reference>
<dbReference type="RefSeq" id="XP_003711300.1">
    <property type="nucleotide sequence ID" value="XM_003711252.1"/>
</dbReference>
<dbReference type="HOGENOM" id="CLU_1907110_0_0_1"/>
<dbReference type="EMBL" id="CM001233">
    <property type="protein sequence ID" value="EHA51493.1"/>
    <property type="molecule type" value="Genomic_DNA"/>
</dbReference>
<sequence length="133" mass="12135">MKRKTRMAKTAARSAVVEDRPLVAPAGRSPSLWPKVESRDSKSANATEGGGTTIGVAIAGARTGAGAVAMSGFEGSAGANAGAGATNGAGAGANAGAGATNGAGAGATNGAGAGATNGAGNVESCGATDGACT</sequence>
<feature type="compositionally biased region" description="Gly residues" evidence="1">
    <location>
        <begin position="85"/>
        <end position="117"/>
    </location>
</feature>
<protein>
    <submittedName>
        <fullName evidence="2">Uncharacterized protein</fullName>
    </submittedName>
</protein>
<dbReference type="Proteomes" id="UP000009058">
    <property type="component" value="Chromosome 3"/>
</dbReference>
<dbReference type="KEGG" id="mgr:MGG_16623"/>
<gene>
    <name evidence="2" type="ORF">MGG_16623</name>
</gene>
<evidence type="ECO:0000256" key="1">
    <source>
        <dbReference type="SAM" id="MobiDB-lite"/>
    </source>
</evidence>
<feature type="region of interest" description="Disordered" evidence="1">
    <location>
        <begin position="79"/>
        <end position="120"/>
    </location>
</feature>
<dbReference type="AlphaFoldDB" id="G4N0R0"/>
<keyword evidence="3" id="KW-1185">Reference proteome</keyword>
<proteinExistence type="predicted"/>
<evidence type="ECO:0000313" key="2">
    <source>
        <dbReference type="EMBL" id="EHA51493.1"/>
    </source>
</evidence>